<dbReference type="SUPFAM" id="SSF89372">
    <property type="entry name" value="Fucose-specific lectin"/>
    <property type="match status" value="1"/>
</dbReference>
<feature type="domain" description="N-acetylmuramoyl-L-alanine amidase" evidence="7">
    <location>
        <begin position="290"/>
        <end position="427"/>
    </location>
</feature>
<evidence type="ECO:0000313" key="8">
    <source>
        <dbReference type="EMBL" id="MCP2313228.1"/>
    </source>
</evidence>
<keyword evidence="6" id="KW-0732">Signal</keyword>
<evidence type="ECO:0000256" key="4">
    <source>
        <dbReference type="ARBA" id="ARBA00023316"/>
    </source>
</evidence>
<evidence type="ECO:0000256" key="3">
    <source>
        <dbReference type="ARBA" id="ARBA00022801"/>
    </source>
</evidence>
<dbReference type="CDD" id="cd06583">
    <property type="entry name" value="PGRP"/>
    <property type="match status" value="1"/>
</dbReference>
<evidence type="ECO:0000313" key="9">
    <source>
        <dbReference type="Proteomes" id="UP001206483"/>
    </source>
</evidence>
<organism evidence="8 9">
    <name type="scientific">Kitasatospora paracochleata</name>
    <dbReference type="NCBI Taxonomy" id="58354"/>
    <lineage>
        <taxon>Bacteria</taxon>
        <taxon>Bacillati</taxon>
        <taxon>Actinomycetota</taxon>
        <taxon>Actinomycetes</taxon>
        <taxon>Kitasatosporales</taxon>
        <taxon>Streptomycetaceae</taxon>
        <taxon>Kitasatospora</taxon>
    </lineage>
</organism>
<dbReference type="InterPro" id="IPR036505">
    <property type="entry name" value="Amidase/PGRP_sf"/>
</dbReference>
<keyword evidence="9" id="KW-1185">Reference proteome</keyword>
<proteinExistence type="predicted"/>
<dbReference type="EMBL" id="JAMZDX010000006">
    <property type="protein sequence ID" value="MCP2313228.1"/>
    <property type="molecule type" value="Genomic_DNA"/>
</dbReference>
<comment type="catalytic activity">
    <reaction evidence="1">
        <text>Hydrolyzes the link between N-acetylmuramoyl residues and L-amino acid residues in certain cell-wall glycopeptides.</text>
        <dbReference type="EC" id="3.5.1.28"/>
    </reaction>
</comment>
<dbReference type="Gene3D" id="1.10.530.10">
    <property type="match status" value="1"/>
</dbReference>
<name>A0ABT1J7Z4_9ACTN</name>
<dbReference type="EC" id="3.5.1.28" evidence="2"/>
<comment type="caution">
    <text evidence="8">The sequence shown here is derived from an EMBL/GenBank/DDBJ whole genome shotgun (WGS) entry which is preliminary data.</text>
</comment>
<dbReference type="RefSeq" id="WP_253802847.1">
    <property type="nucleotide sequence ID" value="NZ_BAAAUB010000062.1"/>
</dbReference>
<dbReference type="InterPro" id="IPR002502">
    <property type="entry name" value="Amidase_domain"/>
</dbReference>
<feature type="region of interest" description="Disordered" evidence="5">
    <location>
        <begin position="100"/>
        <end position="127"/>
    </location>
</feature>
<evidence type="ECO:0000256" key="5">
    <source>
        <dbReference type="SAM" id="MobiDB-lite"/>
    </source>
</evidence>
<evidence type="ECO:0000256" key="1">
    <source>
        <dbReference type="ARBA" id="ARBA00001561"/>
    </source>
</evidence>
<keyword evidence="3" id="KW-0378">Hydrolase</keyword>
<feature type="signal peptide" evidence="6">
    <location>
        <begin position="1"/>
        <end position="31"/>
    </location>
</feature>
<accession>A0ABT1J7Z4</accession>
<keyword evidence="4" id="KW-0961">Cell wall biogenesis/degradation</keyword>
<feature type="compositionally biased region" description="Basic and acidic residues" evidence="5">
    <location>
        <begin position="102"/>
        <end position="112"/>
    </location>
</feature>
<dbReference type="InterPro" id="IPR051206">
    <property type="entry name" value="NAMLAA_amidase_2"/>
</dbReference>
<feature type="chain" id="PRO_5046034755" description="N-acetylmuramoyl-L-alanine amidase" evidence="6">
    <location>
        <begin position="32"/>
        <end position="969"/>
    </location>
</feature>
<dbReference type="Gene3D" id="3.40.80.10">
    <property type="entry name" value="Peptidoglycan recognition protein-like"/>
    <property type="match status" value="1"/>
</dbReference>
<sequence length="969" mass="100591">MRATATATATLAALGLVVSGAPLAAAAPVQAAPAAGLQAQFTAAAKEFKVPESVLLAVSYQETRWESHQGRPSTTGNYNVMGLTQVDLAAVAAAQAAAQPEVDLRGDGDAKPRARSQAAPAAPVDSPALHTLDTAAKLINRPAADLRGDTLQSIRGGAALLAQLQQNAKAPLSSDPAAWYGAVVGYSNGGTDAQSAAEGREFADRVFGTIKLGASRTTSEGQRVSLAADPAAAKHSPAVDRGVQTASRSAPRTALAAATDPIECPSTLSCDFQPAAYAQNSSDLSDFGNYSVANRTGADIDHIVIHDTEGGYAGSLATFQNPATMASAHYLLRSSDGHVTQMVADKNVAWHAGNKTLNMHSVGIEHEGYALSGASWYSEQLYQSSATLTRYLADRFGVPLDRQHIIGHDEVPGPTQSAVAGMHWDPGTFWDWNHYMDLVGAHVSPDSGYVIGGRVTINPPFSNAYRPVINNVPAQPANFVYLYSSPGGPLIGNGTQNAADWSDKAVAGGSYVVADVQGQWTAIWYNGQKAWFWNDGSIAAADNRAGQFVLTPKPGLSSVAVYGRSYPEYGAYAAAGVPAPDPNITALSATLPAGQSYVPVSVTPVNGDFYYAPTIDGSAAHDRTWVTGGQKYYPIRYNHRLAYVSADDVQLVAAPTNVLAAGERVQLLAQTTTGSVNAGANYSRGVWETFHALPAAGTTPDPKQRFAVLYLNGQLHAVTLAAGHVWTADRNLLTGEWSPWYDLQVTGLAGPLTAPATEVTVAATGSKMHVVVISGGRLLEATADYGTGRWYTWGDVSGAIGLPTGALTGITAAANGNVLHIDGLGTDGRIHVADGDYNRGAWGYGDVTGAVGPLTGTVTGLTTVAVGSKQHLLALVDGKVKQATADYAAGAWTSWGDVSGATGQTTPLTALVATYTGNSLRLFGLGGDHVLNANGDYSTGRWSGWMDTEVPGAAGPIDPVNTLAVAGTN</sequence>
<dbReference type="Pfam" id="PF01510">
    <property type="entry name" value="Amidase_2"/>
    <property type="match status" value="1"/>
</dbReference>
<dbReference type="PANTHER" id="PTHR30417">
    <property type="entry name" value="N-ACETYLMURAMOYL-L-ALANINE AMIDASE AMID"/>
    <property type="match status" value="1"/>
</dbReference>
<dbReference type="Proteomes" id="UP001206483">
    <property type="component" value="Unassembled WGS sequence"/>
</dbReference>
<dbReference type="SMART" id="SM00644">
    <property type="entry name" value="Ami_2"/>
    <property type="match status" value="1"/>
</dbReference>
<evidence type="ECO:0000259" key="7">
    <source>
        <dbReference type="SMART" id="SM00644"/>
    </source>
</evidence>
<reference evidence="8 9" key="1">
    <citation type="submission" date="2022-06" db="EMBL/GenBank/DDBJ databases">
        <title>Sequencing the genomes of 1000 actinobacteria strains.</title>
        <authorList>
            <person name="Klenk H.-P."/>
        </authorList>
    </citation>
    <scope>NUCLEOTIDE SEQUENCE [LARGE SCALE GENOMIC DNA]</scope>
    <source>
        <strain evidence="8 9">DSM 41656</strain>
    </source>
</reference>
<dbReference type="SUPFAM" id="SSF55846">
    <property type="entry name" value="N-acetylmuramoyl-L-alanine amidase-like"/>
    <property type="match status" value="1"/>
</dbReference>
<gene>
    <name evidence="8" type="ORF">FHR36_006409</name>
</gene>
<evidence type="ECO:0000256" key="2">
    <source>
        <dbReference type="ARBA" id="ARBA00011901"/>
    </source>
</evidence>
<dbReference type="PANTHER" id="PTHR30417:SF1">
    <property type="entry name" value="N-ACETYLMURAMOYL-L-ALANINE AMIDASE AMID"/>
    <property type="match status" value="1"/>
</dbReference>
<protein>
    <recommendedName>
        <fullName evidence="2">N-acetylmuramoyl-L-alanine amidase</fullName>
        <ecNumber evidence="2">3.5.1.28</ecNumber>
    </recommendedName>
</protein>
<evidence type="ECO:0000256" key="6">
    <source>
        <dbReference type="SAM" id="SignalP"/>
    </source>
</evidence>